<gene>
    <name evidence="2" type="primary">LOC106460501</name>
</gene>
<accession>A0ABM1B697</accession>
<organism evidence="1 2">
    <name type="scientific">Limulus polyphemus</name>
    <name type="common">Atlantic horseshoe crab</name>
    <dbReference type="NCBI Taxonomy" id="6850"/>
    <lineage>
        <taxon>Eukaryota</taxon>
        <taxon>Metazoa</taxon>
        <taxon>Ecdysozoa</taxon>
        <taxon>Arthropoda</taxon>
        <taxon>Chelicerata</taxon>
        <taxon>Merostomata</taxon>
        <taxon>Xiphosura</taxon>
        <taxon>Limulidae</taxon>
        <taxon>Limulus</taxon>
    </lineage>
</organism>
<dbReference type="Pfam" id="PF15013">
    <property type="entry name" value="CCSMST1"/>
    <property type="match status" value="1"/>
</dbReference>
<proteinExistence type="predicted"/>
<dbReference type="PANTHER" id="PTHR35268:SF1">
    <property type="entry name" value="UBIQUINOL-CYTOCHROME-C REDUCTASE COMPLEX ASSEMBLY FACTOR 4"/>
    <property type="match status" value="1"/>
</dbReference>
<dbReference type="InterPro" id="IPR029160">
    <property type="entry name" value="UQCC4"/>
</dbReference>
<protein>
    <submittedName>
        <fullName evidence="2">Uncharacterized protein LOC106460501</fullName>
    </submittedName>
</protein>
<dbReference type="PANTHER" id="PTHR35268">
    <property type="entry name" value="PROTEIN CCSMST1"/>
    <property type="match status" value="1"/>
</dbReference>
<dbReference type="GeneID" id="106460501"/>
<evidence type="ECO:0000313" key="1">
    <source>
        <dbReference type="Proteomes" id="UP000694941"/>
    </source>
</evidence>
<dbReference type="Proteomes" id="UP000694941">
    <property type="component" value="Unplaced"/>
</dbReference>
<reference evidence="2" key="1">
    <citation type="submission" date="2025-08" db="UniProtKB">
        <authorList>
            <consortium name="RefSeq"/>
        </authorList>
    </citation>
    <scope>IDENTIFICATION</scope>
    <source>
        <tissue evidence="2">Muscle</tissue>
    </source>
</reference>
<sequence>MASILLWSQRLVYHTSTFTKARIPMRFFRSSGKTWKTEADENTDEPIQYSTSKAAKWKARDTYGGQRDIPDCQPLVVTLSVAVFMIYFCILREENDIDEQMKKSIFEKIPTLKNTPFEKPD</sequence>
<evidence type="ECO:0000313" key="2">
    <source>
        <dbReference type="RefSeq" id="XP_013775663.2"/>
    </source>
</evidence>
<dbReference type="RefSeq" id="XP_013775663.2">
    <property type="nucleotide sequence ID" value="XM_013920209.2"/>
</dbReference>
<name>A0ABM1B697_LIMPO</name>
<keyword evidence="1" id="KW-1185">Reference proteome</keyword>